<dbReference type="GO" id="GO:0005200">
    <property type="term" value="F:structural constituent of cytoskeleton"/>
    <property type="evidence" value="ECO:0007669"/>
    <property type="project" value="InterPro"/>
</dbReference>
<gene>
    <name evidence="5" type="ORF">HOLleu_11575</name>
</gene>
<dbReference type="GO" id="GO:0005874">
    <property type="term" value="C:microtubule"/>
    <property type="evidence" value="ECO:0007669"/>
    <property type="project" value="UniProtKB-KW"/>
</dbReference>
<evidence type="ECO:0000256" key="2">
    <source>
        <dbReference type="ARBA" id="ARBA00022701"/>
    </source>
</evidence>
<evidence type="ECO:0000313" key="5">
    <source>
        <dbReference type="EMBL" id="KAJ8044187.1"/>
    </source>
</evidence>
<name>A0A9Q1HCE4_HOLLE</name>
<sequence length="106" mass="12405">MRGKDFKDVNTNAFTAPELYPSWIQGGAGLTTYRQEQPFQDYEKSLALLSNDQTPIPALDNMVQKAWDMFAMRAYTHWYTRYGMAEEEFIDCFAKLEQIISNYRTL</sequence>
<dbReference type="InterPro" id="IPR008280">
    <property type="entry name" value="Tub_FtsZ_C"/>
</dbReference>
<keyword evidence="6" id="KW-1185">Reference proteome</keyword>
<comment type="caution">
    <text evidence="5">The sequence shown here is derived from an EMBL/GenBank/DDBJ whole genome shotgun (WGS) entry which is preliminary data.</text>
</comment>
<evidence type="ECO:0000256" key="3">
    <source>
        <dbReference type="ARBA" id="ARBA00022741"/>
    </source>
</evidence>
<dbReference type="GO" id="GO:0005525">
    <property type="term" value="F:GTP binding"/>
    <property type="evidence" value="ECO:0007669"/>
    <property type="project" value="UniProtKB-KW"/>
</dbReference>
<keyword evidence="4" id="KW-0342">GTP-binding</keyword>
<evidence type="ECO:0000256" key="4">
    <source>
        <dbReference type="ARBA" id="ARBA00023134"/>
    </source>
</evidence>
<keyword evidence="3" id="KW-0547">Nucleotide-binding</keyword>
<accession>A0A9Q1HCE4</accession>
<evidence type="ECO:0000256" key="1">
    <source>
        <dbReference type="ARBA" id="ARBA00009636"/>
    </source>
</evidence>
<dbReference type="GO" id="GO:0007017">
    <property type="term" value="P:microtubule-based process"/>
    <property type="evidence" value="ECO:0007669"/>
    <property type="project" value="InterPro"/>
</dbReference>
<reference evidence="5" key="1">
    <citation type="submission" date="2021-10" db="EMBL/GenBank/DDBJ databases">
        <title>Tropical sea cucumber genome reveals ecological adaptation and Cuvierian tubules defense mechanism.</title>
        <authorList>
            <person name="Chen T."/>
        </authorList>
    </citation>
    <scope>NUCLEOTIDE SEQUENCE</scope>
    <source>
        <strain evidence="5">Nanhai2018</strain>
        <tissue evidence="5">Muscle</tissue>
    </source>
</reference>
<organism evidence="5 6">
    <name type="scientific">Holothuria leucospilota</name>
    <name type="common">Black long sea cucumber</name>
    <name type="synonym">Mertensiothuria leucospilota</name>
    <dbReference type="NCBI Taxonomy" id="206669"/>
    <lineage>
        <taxon>Eukaryota</taxon>
        <taxon>Metazoa</taxon>
        <taxon>Echinodermata</taxon>
        <taxon>Eleutherozoa</taxon>
        <taxon>Echinozoa</taxon>
        <taxon>Holothuroidea</taxon>
        <taxon>Aspidochirotacea</taxon>
        <taxon>Aspidochirotida</taxon>
        <taxon>Holothuriidae</taxon>
        <taxon>Holothuria</taxon>
    </lineage>
</organism>
<dbReference type="OrthoDB" id="10250004at2759"/>
<proteinExistence type="inferred from homology"/>
<dbReference type="SUPFAM" id="SSF55307">
    <property type="entry name" value="Tubulin C-terminal domain-like"/>
    <property type="match status" value="1"/>
</dbReference>
<dbReference type="AlphaFoldDB" id="A0A9Q1HCE4"/>
<dbReference type="Gene3D" id="1.10.287.600">
    <property type="entry name" value="Helix hairpin bin"/>
    <property type="match status" value="1"/>
</dbReference>
<protein>
    <submittedName>
        <fullName evidence="5">Tubulin delta chain</fullName>
    </submittedName>
</protein>
<evidence type="ECO:0000313" key="6">
    <source>
        <dbReference type="Proteomes" id="UP001152320"/>
    </source>
</evidence>
<keyword evidence="2" id="KW-0493">Microtubule</keyword>
<dbReference type="PRINTS" id="PR01224">
    <property type="entry name" value="DELTATUBULIN"/>
</dbReference>
<dbReference type="Proteomes" id="UP001152320">
    <property type="component" value="Chromosome 4"/>
</dbReference>
<dbReference type="EMBL" id="JAIZAY010000004">
    <property type="protein sequence ID" value="KAJ8044187.1"/>
    <property type="molecule type" value="Genomic_DNA"/>
</dbReference>
<dbReference type="InterPro" id="IPR023123">
    <property type="entry name" value="Tubulin_C"/>
</dbReference>
<dbReference type="InterPro" id="IPR002967">
    <property type="entry name" value="Delta_tubulin"/>
</dbReference>
<comment type="similarity">
    <text evidence="1">Belongs to the tubulin family.</text>
</comment>